<keyword evidence="7 11" id="KW-1133">Transmembrane helix</keyword>
<feature type="transmembrane region" description="Helical" evidence="11">
    <location>
        <begin position="570"/>
        <end position="590"/>
    </location>
</feature>
<evidence type="ECO:0000259" key="13">
    <source>
        <dbReference type="PROSITE" id="PS50929"/>
    </source>
</evidence>
<dbReference type="InterPro" id="IPR003593">
    <property type="entry name" value="AAA+_ATPase"/>
</dbReference>
<feature type="transmembrane region" description="Helical" evidence="11">
    <location>
        <begin position="531"/>
        <end position="558"/>
    </location>
</feature>
<dbReference type="KEGG" id="ssck:SPSK_00681"/>
<dbReference type="InterPro" id="IPR003439">
    <property type="entry name" value="ABC_transporter-like_ATP-bd"/>
</dbReference>
<evidence type="ECO:0000256" key="8">
    <source>
        <dbReference type="ARBA" id="ARBA00023136"/>
    </source>
</evidence>
<evidence type="ECO:0000256" key="6">
    <source>
        <dbReference type="ARBA" id="ARBA00022946"/>
    </source>
</evidence>
<feature type="compositionally biased region" description="Low complexity" evidence="10">
    <location>
        <begin position="206"/>
        <end position="234"/>
    </location>
</feature>
<feature type="compositionally biased region" description="Polar residues" evidence="10">
    <location>
        <begin position="901"/>
        <end position="934"/>
    </location>
</feature>
<dbReference type="Pfam" id="PF00664">
    <property type="entry name" value="ABC_membrane"/>
    <property type="match status" value="1"/>
</dbReference>
<dbReference type="SUPFAM" id="SSF52540">
    <property type="entry name" value="P-loop containing nucleoside triphosphate hydrolases"/>
    <property type="match status" value="1"/>
</dbReference>
<feature type="region of interest" description="Disordered" evidence="10">
    <location>
        <begin position="176"/>
        <end position="260"/>
    </location>
</feature>
<organism evidence="14 15">
    <name type="scientific">Sporothrix schenckii 1099-18</name>
    <dbReference type="NCBI Taxonomy" id="1397361"/>
    <lineage>
        <taxon>Eukaryota</taxon>
        <taxon>Fungi</taxon>
        <taxon>Dikarya</taxon>
        <taxon>Ascomycota</taxon>
        <taxon>Pezizomycotina</taxon>
        <taxon>Sordariomycetes</taxon>
        <taxon>Sordariomycetidae</taxon>
        <taxon>Ophiostomatales</taxon>
        <taxon>Ophiostomataceae</taxon>
        <taxon>Sporothrix</taxon>
    </lineage>
</organism>
<dbReference type="VEuPathDB" id="FungiDB:SPSK_00681"/>
<dbReference type="GO" id="GO:0140359">
    <property type="term" value="F:ABC-type transporter activity"/>
    <property type="evidence" value="ECO:0007669"/>
    <property type="project" value="InterPro"/>
</dbReference>
<dbReference type="Proteomes" id="UP000033710">
    <property type="component" value="Unassembled WGS sequence"/>
</dbReference>
<dbReference type="GeneID" id="27662908"/>
<dbReference type="Pfam" id="PF00005">
    <property type="entry name" value="ABC_tran"/>
    <property type="match status" value="1"/>
</dbReference>
<comment type="subcellular location">
    <subcellularLocation>
        <location evidence="1">Membrane</location>
        <topology evidence="1">Multi-pass membrane protein</topology>
    </subcellularLocation>
</comment>
<dbReference type="CDD" id="cd18583">
    <property type="entry name" value="ABC_6TM_HMT1"/>
    <property type="match status" value="1"/>
</dbReference>
<evidence type="ECO:0000256" key="3">
    <source>
        <dbReference type="ARBA" id="ARBA00022692"/>
    </source>
</evidence>
<feature type="transmembrane region" description="Helical" evidence="11">
    <location>
        <begin position="455"/>
        <end position="473"/>
    </location>
</feature>
<dbReference type="Gene3D" id="3.40.50.300">
    <property type="entry name" value="P-loop containing nucleotide triphosphate hydrolases"/>
    <property type="match status" value="1"/>
</dbReference>
<evidence type="ECO:0000256" key="2">
    <source>
        <dbReference type="ARBA" id="ARBA00022448"/>
    </source>
</evidence>
<feature type="compositionally biased region" description="Basic and acidic residues" evidence="10">
    <location>
        <begin position="935"/>
        <end position="944"/>
    </location>
</feature>
<evidence type="ECO:0000256" key="7">
    <source>
        <dbReference type="ARBA" id="ARBA00022989"/>
    </source>
</evidence>
<evidence type="ECO:0000313" key="14">
    <source>
        <dbReference type="EMBL" id="KJR81660.1"/>
    </source>
</evidence>
<evidence type="ECO:0000256" key="10">
    <source>
        <dbReference type="SAM" id="MobiDB-lite"/>
    </source>
</evidence>
<reference evidence="14 15" key="1">
    <citation type="journal article" date="2014" name="BMC Genomics">
        <title>Comparative genomics of the major fungal agents of human and animal Sporotrichosis: Sporothrix schenckii and Sporothrix brasiliensis.</title>
        <authorList>
            <person name="Teixeira M.M."/>
            <person name="de Almeida L.G."/>
            <person name="Kubitschek-Barreira P."/>
            <person name="Alves F.L."/>
            <person name="Kioshima E.S."/>
            <person name="Abadio A.K."/>
            <person name="Fernandes L."/>
            <person name="Derengowski L.S."/>
            <person name="Ferreira K.S."/>
            <person name="Souza R.C."/>
            <person name="Ruiz J.C."/>
            <person name="de Andrade N.C."/>
            <person name="Paes H.C."/>
            <person name="Nicola A.M."/>
            <person name="Albuquerque P."/>
            <person name="Gerber A.L."/>
            <person name="Martins V.P."/>
            <person name="Peconick L.D."/>
            <person name="Neto A.V."/>
            <person name="Chaucanez C.B."/>
            <person name="Silva P.A."/>
            <person name="Cunha O.L."/>
            <person name="de Oliveira F.F."/>
            <person name="dos Santos T.C."/>
            <person name="Barros A.L."/>
            <person name="Soares M.A."/>
            <person name="de Oliveira L.M."/>
            <person name="Marini M.M."/>
            <person name="Villalobos-Duno H."/>
            <person name="Cunha M.M."/>
            <person name="de Hoog S."/>
            <person name="da Silveira J.F."/>
            <person name="Henrissat B."/>
            <person name="Nino-Vega G.A."/>
            <person name="Cisalpino P.S."/>
            <person name="Mora-Montes H.M."/>
            <person name="Almeida S.R."/>
            <person name="Stajich J.E."/>
            <person name="Lopes-Bezerra L.M."/>
            <person name="Vasconcelos A.T."/>
            <person name="Felipe M.S."/>
        </authorList>
    </citation>
    <scope>NUCLEOTIDE SEQUENCE [LARGE SCALE GENOMIC DNA]</scope>
    <source>
        <strain evidence="14 15">1099-18</strain>
    </source>
</reference>
<keyword evidence="5" id="KW-0067">ATP-binding</keyword>
<comment type="caution">
    <text evidence="14">The sequence shown here is derived from an EMBL/GenBank/DDBJ whole genome shotgun (WGS) entry which is preliminary data.</text>
</comment>
<feature type="transmembrane region" description="Helical" evidence="11">
    <location>
        <begin position="308"/>
        <end position="329"/>
    </location>
</feature>
<dbReference type="RefSeq" id="XP_016584336.1">
    <property type="nucleotide sequence ID" value="XM_016727631.1"/>
</dbReference>
<dbReference type="GO" id="GO:0005524">
    <property type="term" value="F:ATP binding"/>
    <property type="evidence" value="ECO:0007669"/>
    <property type="project" value="UniProtKB-KW"/>
</dbReference>
<keyword evidence="4" id="KW-0547">Nucleotide-binding</keyword>
<dbReference type="InterPro" id="IPR036640">
    <property type="entry name" value="ABC1_TM_sf"/>
</dbReference>
<dbReference type="InterPro" id="IPR027417">
    <property type="entry name" value="P-loop_NTPase"/>
</dbReference>
<evidence type="ECO:0000259" key="12">
    <source>
        <dbReference type="PROSITE" id="PS50893"/>
    </source>
</evidence>
<keyword evidence="8 11" id="KW-0472">Membrane</keyword>
<keyword evidence="3 11" id="KW-0812">Transmembrane</keyword>
<feature type="transmembrane region" description="Helical" evidence="11">
    <location>
        <begin position="20"/>
        <end position="41"/>
    </location>
</feature>
<dbReference type="Gene3D" id="1.20.1560.10">
    <property type="entry name" value="ABC transporter type 1, transmembrane domain"/>
    <property type="match status" value="1"/>
</dbReference>
<feature type="transmembrane region" description="Helical" evidence="11">
    <location>
        <begin position="349"/>
        <end position="374"/>
    </location>
</feature>
<feature type="transmembrane region" description="Helical" evidence="11">
    <location>
        <begin position="53"/>
        <end position="77"/>
    </location>
</feature>
<evidence type="ECO:0000256" key="11">
    <source>
        <dbReference type="SAM" id="Phobius"/>
    </source>
</evidence>
<feature type="compositionally biased region" description="Polar residues" evidence="10">
    <location>
        <begin position="947"/>
        <end position="961"/>
    </location>
</feature>
<feature type="transmembrane region" description="Helical" evidence="11">
    <location>
        <begin position="113"/>
        <end position="136"/>
    </location>
</feature>
<dbReference type="GO" id="GO:0016887">
    <property type="term" value="F:ATP hydrolysis activity"/>
    <property type="evidence" value="ECO:0007669"/>
    <property type="project" value="InterPro"/>
</dbReference>
<evidence type="ECO:0000256" key="1">
    <source>
        <dbReference type="ARBA" id="ARBA00004141"/>
    </source>
</evidence>
<dbReference type="FunFam" id="3.40.50.300:FF:000186">
    <property type="entry name" value="ATP-binding cassette sub-family B member 7, mitochondrial"/>
    <property type="match status" value="1"/>
</dbReference>
<dbReference type="PROSITE" id="PS00211">
    <property type="entry name" value="ABC_TRANSPORTER_1"/>
    <property type="match status" value="1"/>
</dbReference>
<dbReference type="InterPro" id="IPR017871">
    <property type="entry name" value="ABC_transporter-like_CS"/>
</dbReference>
<dbReference type="OrthoDB" id="6500128at2759"/>
<feature type="region of interest" description="Disordered" evidence="10">
    <location>
        <begin position="893"/>
        <end position="961"/>
    </location>
</feature>
<feature type="transmembrane region" description="Helical" evidence="11">
    <location>
        <begin position="148"/>
        <end position="171"/>
    </location>
</feature>
<name>A0A0F2LYT3_SPOSC</name>
<feature type="domain" description="ABC transmembrane type-1" evidence="13">
    <location>
        <begin position="313"/>
        <end position="596"/>
    </location>
</feature>
<dbReference type="PANTHER" id="PTHR24221:SF503">
    <property type="entry name" value="MITOCHONDRIAL POTASSIUM CHANNEL ATP-BINDING SUBUNIT"/>
    <property type="match status" value="1"/>
</dbReference>
<dbReference type="SMART" id="SM00382">
    <property type="entry name" value="AAA"/>
    <property type="match status" value="1"/>
</dbReference>
<dbReference type="InterPro" id="IPR039421">
    <property type="entry name" value="Type_1_exporter"/>
</dbReference>
<sequence>MSSFTTLVKPVDTALISLHYAVPAAIFGYFAISSAVALCTLSDKKEHPRRRPLLALMLFTVLSYVAQIVAIIIPSIIDKEWLGQQDVMISLLSYILVLGLQFAMLSEESEVTWYPFIGSYILSLVLEPVLFVVGLTARPPGRLSGVEIAQVTIVSSRCLAVGLVVATYFTWRQVDDSKDSTDAEQQPLIPKNPDGTPIQASDEGDGSQSSTAYGSTSTTAASSSANSTTGNSDSENSKDGTKDNSKDADDKAKKTDEENINELPWERRERKRREEMEKRLKENGNWFEYAKRFMIFFPYIWPVNNRTLQIRALLVGLCLLANNALNVLIPRQLGIIMDSLSHANDKNPWVQVIIFAFLKFASSQAGISLLRQWLWIPVEYYSFGAMSIAAYSHVLNLSSDFHDSKSSSDIMVAISSGQAISNLLESICFSAIPMVIDMTIAFMYLSATFGPYEGFITFATSIIFLYIAGRMIASLKTARRGEVNAWFDEHYVRQAGIQGWSTVASFNQVSHEEDRYSSAVKTRVAKSQDVYIGYLLAYAFQYLVLLAGLLAGAFLAVYQVTSGQSTPGQFAMLLTYWTQLVAPLTFFAGLGKNISRNFIHAEQLLDIMNTKPTVVSKENADNLEFSGGTVEFKDVSFSYNDKKDIVKNISFHIPSGMTVAFVGATGAGKSTILKLLDRFYDVTEGSIKIDGQDIRDVDLKSLRSRIGIVPQAPILFNDTIMNNVRYAKLDATDEDVYDACRAAAIHDQILGFSEGYNSRVGERGIKLSGGELQRVAIARAILKDPSIVLLDEATSSVDTETEQKIQDALQALCSGRTTFVVAHRLSTVMNADSIIVIADGEIVEQGNHDELIEAGGKYANLWSKQVFTKTKDKSKAADMSGKVSDLVNDLTADETGDDVSKATTSPAKVVDSTSHGSTSENANESTSGAGSNDNKTTEDHKDDDSGSETATETISNSDRKK</sequence>
<dbReference type="PROSITE" id="PS50893">
    <property type="entry name" value="ABC_TRANSPORTER_2"/>
    <property type="match status" value="1"/>
</dbReference>
<keyword evidence="6" id="KW-0809">Transit peptide</keyword>
<feature type="compositionally biased region" description="Basic and acidic residues" evidence="10">
    <location>
        <begin position="235"/>
        <end position="257"/>
    </location>
</feature>
<evidence type="ECO:0000256" key="5">
    <source>
        <dbReference type="ARBA" id="ARBA00022840"/>
    </source>
</evidence>
<accession>A0A0F2LYT3</accession>
<dbReference type="SUPFAM" id="SSF90123">
    <property type="entry name" value="ABC transporter transmembrane region"/>
    <property type="match status" value="1"/>
</dbReference>
<dbReference type="GO" id="GO:0016020">
    <property type="term" value="C:membrane"/>
    <property type="evidence" value="ECO:0007669"/>
    <property type="project" value="UniProtKB-SubCell"/>
</dbReference>
<dbReference type="InterPro" id="IPR011527">
    <property type="entry name" value="ABC1_TM_dom"/>
</dbReference>
<reference evidence="14 15" key="2">
    <citation type="journal article" date="2015" name="Eukaryot. Cell">
        <title>Asexual propagation of a virulent clone complex in a human and feline outbreak of sporotrichosis.</title>
        <authorList>
            <person name="Teixeira Mde M."/>
            <person name="Rodrigues A.M."/>
            <person name="Tsui C.K."/>
            <person name="de Almeida L.G."/>
            <person name="Van Diepeningen A.D."/>
            <person name="van den Ende B.G."/>
            <person name="Fernandes G.F."/>
            <person name="Kano R."/>
            <person name="Hamelin R.C."/>
            <person name="Lopes-Bezerra L.M."/>
            <person name="Vasconcelos A.T."/>
            <person name="de Hoog S."/>
            <person name="de Camargo Z.P."/>
            <person name="Felipe M.S."/>
        </authorList>
    </citation>
    <scope>NUCLEOTIDE SEQUENCE [LARGE SCALE GENOMIC DNA]</scope>
    <source>
        <strain evidence="14 15">1099-18</strain>
    </source>
</reference>
<proteinExistence type="inferred from homology"/>
<dbReference type="AlphaFoldDB" id="A0A0F2LYT3"/>
<feature type="domain" description="ABC transporter" evidence="12">
    <location>
        <begin position="630"/>
        <end position="864"/>
    </location>
</feature>
<gene>
    <name evidence="14" type="ORF">SPSK_00681</name>
</gene>
<keyword evidence="2" id="KW-0813">Transport</keyword>
<feature type="transmembrane region" description="Helical" evidence="11">
    <location>
        <begin position="89"/>
        <end position="106"/>
    </location>
</feature>
<dbReference type="CDD" id="cd03253">
    <property type="entry name" value="ABCC_ATM1_transporter"/>
    <property type="match status" value="1"/>
</dbReference>
<protein>
    <submittedName>
        <fullName evidence="14">Vacuolar ABC heavy metal transporter</fullName>
    </submittedName>
</protein>
<evidence type="ECO:0000256" key="9">
    <source>
        <dbReference type="ARBA" id="ARBA00024363"/>
    </source>
</evidence>
<evidence type="ECO:0000313" key="15">
    <source>
        <dbReference type="Proteomes" id="UP000033710"/>
    </source>
</evidence>
<dbReference type="EMBL" id="AXCR01000011">
    <property type="protein sequence ID" value="KJR81660.1"/>
    <property type="molecule type" value="Genomic_DNA"/>
</dbReference>
<feature type="transmembrane region" description="Helical" evidence="11">
    <location>
        <begin position="380"/>
        <end position="398"/>
    </location>
</feature>
<comment type="similarity">
    <text evidence="9">Belongs to the ABC transporter superfamily. ABCB family. Heavy Metal importer (TC 3.A.1.210) subfamily.</text>
</comment>
<dbReference type="PROSITE" id="PS50929">
    <property type="entry name" value="ABC_TM1F"/>
    <property type="match status" value="1"/>
</dbReference>
<dbReference type="PANTHER" id="PTHR24221">
    <property type="entry name" value="ATP-BINDING CASSETTE SUB-FAMILY B"/>
    <property type="match status" value="1"/>
</dbReference>
<evidence type="ECO:0000256" key="4">
    <source>
        <dbReference type="ARBA" id="ARBA00022741"/>
    </source>
</evidence>
<dbReference type="GO" id="GO:0000041">
    <property type="term" value="P:transition metal ion transport"/>
    <property type="evidence" value="ECO:0007669"/>
    <property type="project" value="UniProtKB-ARBA"/>
</dbReference>